<dbReference type="OrthoDB" id="7356504at2"/>
<accession>A0A512H707</accession>
<keyword evidence="2" id="KW-1185">Reference proteome</keyword>
<reference evidence="1 2" key="1">
    <citation type="submission" date="2019-07" db="EMBL/GenBank/DDBJ databases">
        <title>Whole genome shotgun sequence of Rhodospirillum oryzae NBRC 107573.</title>
        <authorList>
            <person name="Hosoyama A."/>
            <person name="Uohara A."/>
            <person name="Ohji S."/>
            <person name="Ichikawa N."/>
        </authorList>
    </citation>
    <scope>NUCLEOTIDE SEQUENCE [LARGE SCALE GENOMIC DNA]</scope>
    <source>
        <strain evidence="1 2">NBRC 107573</strain>
    </source>
</reference>
<name>A0A512H707_9PROT</name>
<evidence type="ECO:0000313" key="1">
    <source>
        <dbReference type="EMBL" id="GEO81211.1"/>
    </source>
</evidence>
<dbReference type="RefSeq" id="WP_147163251.1">
    <property type="nucleotide sequence ID" value="NZ_BJZO01000029.1"/>
</dbReference>
<dbReference type="Proteomes" id="UP000321567">
    <property type="component" value="Unassembled WGS sequence"/>
</dbReference>
<dbReference type="AlphaFoldDB" id="A0A512H707"/>
<gene>
    <name evidence="1" type="ORF">ROR02_13420</name>
</gene>
<protein>
    <submittedName>
        <fullName evidence="1">Uncharacterized protein</fullName>
    </submittedName>
</protein>
<dbReference type="EMBL" id="BJZO01000029">
    <property type="protein sequence ID" value="GEO81211.1"/>
    <property type="molecule type" value="Genomic_DNA"/>
</dbReference>
<proteinExistence type="predicted"/>
<evidence type="ECO:0000313" key="2">
    <source>
        <dbReference type="Proteomes" id="UP000321567"/>
    </source>
</evidence>
<organism evidence="1 2">
    <name type="scientific">Pararhodospirillum oryzae</name>
    <dbReference type="NCBI Taxonomy" id="478448"/>
    <lineage>
        <taxon>Bacteria</taxon>
        <taxon>Pseudomonadati</taxon>
        <taxon>Pseudomonadota</taxon>
        <taxon>Alphaproteobacteria</taxon>
        <taxon>Rhodospirillales</taxon>
        <taxon>Rhodospirillaceae</taxon>
        <taxon>Pararhodospirillum</taxon>
    </lineage>
</organism>
<comment type="caution">
    <text evidence="1">The sequence shown here is derived from an EMBL/GenBank/DDBJ whole genome shotgun (WGS) entry which is preliminary data.</text>
</comment>
<sequence length="204" mass="21066">MRRHARHLTLGIAGLLALGLLAGALALARFADDPVALLLGSRARVTIPLPESTMRLVLSQTGSGPDRGRLLTVERAGQVVLGTPLYPAASDTGGWDVFWIPETDATGGPFARLIEPGGEILIDLGGLAAVRVVRTAVGPLLTSPKGDARAGAVIGPDGAITVTDGLRVPDLPPGPGLRLGRVLGEARGPWTFQPTPTDVPRPLP</sequence>